<protein>
    <recommendedName>
        <fullName evidence="1">Agglutinin domain-containing protein</fullName>
    </recommendedName>
</protein>
<keyword evidence="3" id="KW-1185">Reference proteome</keyword>
<dbReference type="InterPro" id="IPR008998">
    <property type="entry name" value="Agglutinin"/>
</dbReference>
<name>A0A6A3B9I5_HIBSY</name>
<dbReference type="SUPFAM" id="SSF50382">
    <property type="entry name" value="Agglutinin"/>
    <property type="match status" value="1"/>
</dbReference>
<dbReference type="Pfam" id="PF07468">
    <property type="entry name" value="Agglutinin"/>
    <property type="match status" value="1"/>
</dbReference>
<proteinExistence type="predicted"/>
<dbReference type="SMART" id="SM00791">
    <property type="entry name" value="Agglutinin"/>
    <property type="match status" value="1"/>
</dbReference>
<organism evidence="2 3">
    <name type="scientific">Hibiscus syriacus</name>
    <name type="common">Rose of Sharon</name>
    <dbReference type="NCBI Taxonomy" id="106335"/>
    <lineage>
        <taxon>Eukaryota</taxon>
        <taxon>Viridiplantae</taxon>
        <taxon>Streptophyta</taxon>
        <taxon>Embryophyta</taxon>
        <taxon>Tracheophyta</taxon>
        <taxon>Spermatophyta</taxon>
        <taxon>Magnoliopsida</taxon>
        <taxon>eudicotyledons</taxon>
        <taxon>Gunneridae</taxon>
        <taxon>Pentapetalae</taxon>
        <taxon>rosids</taxon>
        <taxon>malvids</taxon>
        <taxon>Malvales</taxon>
        <taxon>Malvaceae</taxon>
        <taxon>Malvoideae</taxon>
        <taxon>Hibiscus</taxon>
    </lineage>
</organism>
<dbReference type="OrthoDB" id="1001072at2759"/>
<dbReference type="EMBL" id="VEPZ02000898">
    <property type="protein sequence ID" value="KAE8712348.1"/>
    <property type="molecule type" value="Genomic_DNA"/>
</dbReference>
<gene>
    <name evidence="2" type="ORF">F3Y22_tig00110258pilonHSYRG00213</name>
</gene>
<accession>A0A6A3B9I5</accession>
<feature type="domain" description="Agglutinin" evidence="1">
    <location>
        <begin position="7"/>
        <end position="145"/>
    </location>
</feature>
<dbReference type="SUPFAM" id="SSF56973">
    <property type="entry name" value="Aerolisin/ETX pore-forming domain"/>
    <property type="match status" value="1"/>
</dbReference>
<reference evidence="2" key="1">
    <citation type="submission" date="2019-09" db="EMBL/GenBank/DDBJ databases">
        <title>Draft genome information of white flower Hibiscus syriacus.</title>
        <authorList>
            <person name="Kim Y.-M."/>
        </authorList>
    </citation>
    <scope>NUCLEOTIDE SEQUENCE [LARGE SCALE GENOMIC DNA]</scope>
    <source>
        <strain evidence="2">YM2019G1</strain>
    </source>
</reference>
<dbReference type="Gene3D" id="2.80.10.50">
    <property type="match status" value="1"/>
</dbReference>
<dbReference type="AlphaFoldDB" id="A0A6A3B9I5"/>
<dbReference type="Proteomes" id="UP000436088">
    <property type="component" value="Unassembled WGS sequence"/>
</dbReference>
<dbReference type="Gene3D" id="2.170.15.10">
    <property type="entry name" value="Proaerolysin, chain A, domain 3"/>
    <property type="match status" value="1"/>
</dbReference>
<dbReference type="InterPro" id="IPR036242">
    <property type="entry name" value="Agglutinin_dom_sf"/>
</dbReference>
<evidence type="ECO:0000259" key="1">
    <source>
        <dbReference type="SMART" id="SM00791"/>
    </source>
</evidence>
<evidence type="ECO:0000313" key="3">
    <source>
        <dbReference type="Proteomes" id="UP000436088"/>
    </source>
</evidence>
<comment type="caution">
    <text evidence="2">The sequence shown here is derived from an EMBL/GenBank/DDBJ whole genome shotgun (WGS) entry which is preliminary data.</text>
</comment>
<dbReference type="PANTHER" id="PTHR39244:SF5">
    <property type="entry name" value="NATTERIN-3-LIKE"/>
    <property type="match status" value="1"/>
</dbReference>
<dbReference type="CDD" id="cd20216">
    <property type="entry name" value="PFM_HFR-2-like"/>
    <property type="match status" value="1"/>
</dbReference>
<sequence>MASEMTLALPRFVAFKAADSGLYLCVRQFRGRPHLQFTANDINDPTVTMEILAASGGNVRIRHTSSGKLWNLGDPDFILADADGTSDADDNRATLFRPFKLNSKSIGLLNLSNNQFCRRFTQTLISGLNANSLFTTLVARLMVEEPVTKRDISTIKYNLHQSRVYDNETVVLVENSAINRNPNLSTTVDLTLSYKDVWSNIWKTNLLLKLDAKATFRVESFPIIVNGGKVESFNQLQELNELDETLITITIKEVAHRVVVPPMTKVVVRLIATKGTADVPFTFTQTDTLINGDSYTTEVEDATYTVSNYYNLEFKTEQVPVDA</sequence>
<dbReference type="PANTHER" id="PTHR39244">
    <property type="entry name" value="NATTERIN-4"/>
    <property type="match status" value="1"/>
</dbReference>
<dbReference type="InterPro" id="IPR053237">
    <property type="entry name" value="Natterin_C"/>
</dbReference>
<evidence type="ECO:0000313" key="2">
    <source>
        <dbReference type="EMBL" id="KAE8712348.1"/>
    </source>
</evidence>